<dbReference type="AlphaFoldDB" id="A0A6I6MST0"/>
<evidence type="ECO:0008006" key="3">
    <source>
        <dbReference type="Google" id="ProtNLM"/>
    </source>
</evidence>
<sequence length="127" mass="14391">MPQTPHQRAEAELIAFGLTFPDTSSGPAWQTTRALYVRKKMFCVFGEKAQKLDALTILMKLPISAEMAEELPFVRPARGWYKQHQWVTAYFGPDDDVLSEMTTLKGWLKQSYVAVAPKTLGRQIMLA</sequence>
<gene>
    <name evidence="1" type="ORF">DSM104635_03257</name>
</gene>
<protein>
    <recommendedName>
        <fullName evidence="3">MmcQ/YjbR family DNA-binding protein</fullName>
    </recommendedName>
</protein>
<dbReference type="RefSeq" id="WP_158767188.1">
    <property type="nucleotide sequence ID" value="NZ_CP047045.1"/>
</dbReference>
<keyword evidence="2" id="KW-1185">Reference proteome</keyword>
<dbReference type="EMBL" id="CP047045">
    <property type="protein sequence ID" value="QGZ96398.1"/>
    <property type="molecule type" value="Genomic_DNA"/>
</dbReference>
<dbReference type="Gene3D" id="3.90.1150.30">
    <property type="match status" value="1"/>
</dbReference>
<name>A0A6I6MST0_9CAUL</name>
<dbReference type="Pfam" id="PF04237">
    <property type="entry name" value="YjbR"/>
    <property type="match status" value="1"/>
</dbReference>
<reference evidence="2" key="1">
    <citation type="submission" date="2019-12" db="EMBL/GenBank/DDBJ databases">
        <title>Complete genome of Terracaulis silvestris 0127_4.</title>
        <authorList>
            <person name="Vieira S."/>
            <person name="Riedel T."/>
            <person name="Sproer C."/>
            <person name="Pascual J."/>
            <person name="Boedeker C."/>
            <person name="Overmann J."/>
        </authorList>
    </citation>
    <scope>NUCLEOTIDE SEQUENCE [LARGE SCALE GENOMIC DNA]</scope>
    <source>
        <strain evidence="2">0127_4</strain>
    </source>
</reference>
<dbReference type="InterPro" id="IPR038056">
    <property type="entry name" value="YjbR-like_sf"/>
</dbReference>
<evidence type="ECO:0000313" key="1">
    <source>
        <dbReference type="EMBL" id="QGZ96398.1"/>
    </source>
</evidence>
<dbReference type="KEGG" id="tsv:DSM104635_03257"/>
<organism evidence="1 2">
    <name type="scientific">Terricaulis silvestris</name>
    <dbReference type="NCBI Taxonomy" id="2686094"/>
    <lineage>
        <taxon>Bacteria</taxon>
        <taxon>Pseudomonadati</taxon>
        <taxon>Pseudomonadota</taxon>
        <taxon>Alphaproteobacteria</taxon>
        <taxon>Caulobacterales</taxon>
        <taxon>Caulobacteraceae</taxon>
        <taxon>Terricaulis</taxon>
    </lineage>
</organism>
<dbReference type="InterPro" id="IPR058532">
    <property type="entry name" value="YjbR/MT2646/Rv2570-like"/>
</dbReference>
<dbReference type="SUPFAM" id="SSF142906">
    <property type="entry name" value="YjbR-like"/>
    <property type="match status" value="1"/>
</dbReference>
<dbReference type="Proteomes" id="UP000431269">
    <property type="component" value="Chromosome"/>
</dbReference>
<evidence type="ECO:0000313" key="2">
    <source>
        <dbReference type="Proteomes" id="UP000431269"/>
    </source>
</evidence>
<accession>A0A6I6MST0</accession>
<proteinExistence type="predicted"/>